<sequence>MDMKNTASLLPDIANMLKVETRVNDIAHGEATLMLPALREQIGDLSKRIEHANKVLRTKILAAWVALKEPLEDAQEDESEENGQELLRARGTVQQAMAQASGAIADVCSHPSPDAAVVRGELKSSISAQQLAISGLEETLAKQQQRLDDIHQLINALEKPSMSKAFKGLIPKEQDVDAALALFKDPSLDPAVIKAGIRRLNEGIDELAGARKFADLVKAVGVLDKRLKEQHESLAQTQARLARSQEELAQYDGLDELGTLHGQWLQEAAKLTSGWQPLEQLAINTVERRELLTALRNIHDYLLQVRRQFEGG</sequence>
<dbReference type="NCBIfam" id="NF033927">
    <property type="entry name" value="alph_xenorhab_B"/>
    <property type="match status" value="1"/>
</dbReference>
<evidence type="ECO:0008006" key="3">
    <source>
        <dbReference type="Google" id="ProtNLM"/>
    </source>
</evidence>
<dbReference type="InterPro" id="IPR047760">
    <property type="entry name" value="XaxB-like"/>
</dbReference>
<dbReference type="AlphaFoldDB" id="A0A5E6RDK5"/>
<organism evidence="1 2">
    <name type="scientific">Pseudomonas fluorescens</name>
    <dbReference type="NCBI Taxonomy" id="294"/>
    <lineage>
        <taxon>Bacteria</taxon>
        <taxon>Pseudomonadati</taxon>
        <taxon>Pseudomonadota</taxon>
        <taxon>Gammaproteobacteria</taxon>
        <taxon>Pseudomonadales</taxon>
        <taxon>Pseudomonadaceae</taxon>
        <taxon>Pseudomonas</taxon>
    </lineage>
</organism>
<proteinExistence type="predicted"/>
<dbReference type="OrthoDB" id="7029240at2"/>
<reference evidence="1 2" key="1">
    <citation type="submission" date="2019-09" db="EMBL/GenBank/DDBJ databases">
        <authorList>
            <person name="Chandra G."/>
            <person name="Truman W A."/>
        </authorList>
    </citation>
    <scope>NUCLEOTIDE SEQUENCE [LARGE SCALE GENOMIC DNA]</scope>
    <source>
        <strain evidence="1">PS631</strain>
    </source>
</reference>
<gene>
    <name evidence="1" type="ORF">PS631_02919</name>
</gene>
<evidence type="ECO:0000313" key="1">
    <source>
        <dbReference type="EMBL" id="VVM92560.1"/>
    </source>
</evidence>
<evidence type="ECO:0000313" key="2">
    <source>
        <dbReference type="Proteomes" id="UP000399692"/>
    </source>
</evidence>
<dbReference type="RefSeq" id="WP_150570579.1">
    <property type="nucleotide sequence ID" value="NZ_CABVHC010000008.1"/>
</dbReference>
<accession>A0A5E6RDK5</accession>
<dbReference type="EMBL" id="CABVHF010000009">
    <property type="protein sequence ID" value="VVM92560.1"/>
    <property type="molecule type" value="Genomic_DNA"/>
</dbReference>
<name>A0A5E6RDK5_PSEFL</name>
<dbReference type="Proteomes" id="UP000399692">
    <property type="component" value="Unassembled WGS sequence"/>
</dbReference>
<protein>
    <recommendedName>
        <fullName evidence="3">Toxin</fullName>
    </recommendedName>
</protein>